<reference evidence="2 3" key="1">
    <citation type="submission" date="2019-03" db="EMBL/GenBank/DDBJ databases">
        <title>Metabolic potential of uncultured bacteria and archaea associated with petroleum seepage in deep-sea sediments.</title>
        <authorList>
            <person name="Dong X."/>
            <person name="Hubert C."/>
        </authorList>
    </citation>
    <scope>NUCLEOTIDE SEQUENCE [LARGE SCALE GENOMIC DNA]</scope>
    <source>
        <strain evidence="2">E29_bin78</strain>
    </source>
</reference>
<protein>
    <submittedName>
        <fullName evidence="2">Lrp/AsnC family transcriptional regulator</fullName>
    </submittedName>
</protein>
<organism evidence="2 3">
    <name type="scientific">Aerophobetes bacterium</name>
    <dbReference type="NCBI Taxonomy" id="2030807"/>
    <lineage>
        <taxon>Bacteria</taxon>
        <taxon>Candidatus Aerophobota</taxon>
    </lineage>
</organism>
<sequence>MTMFCPVRKLFIAIAYPLTKEVREMAKAYFRIKVEMGRERAVRDALLTFEEVKTAEVTTGDQDVLALIEADSYDDILQVIVDRLRTIKGVTGTTTDLVLE</sequence>
<dbReference type="InterPro" id="IPR019887">
    <property type="entry name" value="Tscrpt_reg_AsnC/Lrp_C"/>
</dbReference>
<proteinExistence type="predicted"/>
<accession>A0A523UUP1</accession>
<feature type="domain" description="Transcription regulator AsnC/Lrp ligand binding" evidence="1">
    <location>
        <begin position="31"/>
        <end position="100"/>
    </location>
</feature>
<comment type="caution">
    <text evidence="2">The sequence shown here is derived from an EMBL/GenBank/DDBJ whole genome shotgun (WGS) entry which is preliminary data.</text>
</comment>
<gene>
    <name evidence="2" type="ORF">E3J59_03205</name>
</gene>
<evidence type="ECO:0000313" key="2">
    <source>
        <dbReference type="EMBL" id="TET46266.1"/>
    </source>
</evidence>
<dbReference type="Pfam" id="PF01037">
    <property type="entry name" value="AsnC_trans_reg"/>
    <property type="match status" value="1"/>
</dbReference>
<name>A0A523UUP1_UNCAE</name>
<dbReference type="AlphaFoldDB" id="A0A523UUP1"/>
<dbReference type="InterPro" id="IPR011008">
    <property type="entry name" value="Dimeric_a/b-barrel"/>
</dbReference>
<dbReference type="SUPFAM" id="SSF54909">
    <property type="entry name" value="Dimeric alpha+beta barrel"/>
    <property type="match status" value="1"/>
</dbReference>
<dbReference type="Proteomes" id="UP000320679">
    <property type="component" value="Unassembled WGS sequence"/>
</dbReference>
<dbReference type="Gene3D" id="3.30.70.920">
    <property type="match status" value="1"/>
</dbReference>
<evidence type="ECO:0000259" key="1">
    <source>
        <dbReference type="Pfam" id="PF01037"/>
    </source>
</evidence>
<dbReference type="EMBL" id="SOJK01000136">
    <property type="protein sequence ID" value="TET46266.1"/>
    <property type="molecule type" value="Genomic_DNA"/>
</dbReference>
<evidence type="ECO:0000313" key="3">
    <source>
        <dbReference type="Proteomes" id="UP000320679"/>
    </source>
</evidence>